<feature type="region of interest" description="Disordered" evidence="1">
    <location>
        <begin position="1"/>
        <end position="159"/>
    </location>
</feature>
<evidence type="ECO:0000313" key="3">
    <source>
        <dbReference type="RefSeq" id="XP_070327599.1"/>
    </source>
</evidence>
<evidence type="ECO:0000313" key="2">
    <source>
        <dbReference type="Proteomes" id="UP001652640"/>
    </source>
</evidence>
<proteinExistence type="predicted"/>
<feature type="compositionally biased region" description="Basic residues" evidence="1">
    <location>
        <begin position="15"/>
        <end position="26"/>
    </location>
</feature>
<dbReference type="Proteomes" id="UP001652640">
    <property type="component" value="Chromosome 8"/>
</dbReference>
<organism evidence="2 3">
    <name type="scientific">Odocoileus virginianus</name>
    <name type="common">White-tailed deer</name>
    <dbReference type="NCBI Taxonomy" id="9874"/>
    <lineage>
        <taxon>Eukaryota</taxon>
        <taxon>Metazoa</taxon>
        <taxon>Chordata</taxon>
        <taxon>Craniata</taxon>
        <taxon>Vertebrata</taxon>
        <taxon>Euteleostomi</taxon>
        <taxon>Mammalia</taxon>
        <taxon>Eutheria</taxon>
        <taxon>Laurasiatheria</taxon>
        <taxon>Artiodactyla</taxon>
        <taxon>Ruminantia</taxon>
        <taxon>Pecora</taxon>
        <taxon>Cervidae</taxon>
        <taxon>Odocoileinae</taxon>
        <taxon>Odocoileus</taxon>
    </lineage>
</organism>
<feature type="compositionally biased region" description="Low complexity" evidence="1">
    <location>
        <begin position="56"/>
        <end position="65"/>
    </location>
</feature>
<evidence type="ECO:0000256" key="1">
    <source>
        <dbReference type="SAM" id="MobiDB-lite"/>
    </source>
</evidence>
<reference evidence="2" key="1">
    <citation type="journal article" date="2022" name="J. Hered.">
        <title>A De Novo Chromosome-Level Genome Assembly of the White-Tailed Deer, Odocoileus Virginianus.</title>
        <authorList>
            <person name="London E.W."/>
            <person name="Roca A.L."/>
            <person name="Novakofski J.E."/>
            <person name="Mateus-Pinilla N.E."/>
        </authorList>
    </citation>
    <scope>NUCLEOTIDE SEQUENCE [LARGE SCALE GENOMIC DNA]</scope>
</reference>
<dbReference type="GeneID" id="139036323"/>
<protein>
    <submittedName>
        <fullName evidence="3">Serine/arginine repetitive matrix protein 2-like</fullName>
    </submittedName>
</protein>
<keyword evidence="2" id="KW-1185">Reference proteome</keyword>
<sequence length="159" mass="16658">MGLSRAPAKGEGTARPRRPGHPRAPRAARAPGAFALGSPGAGATRTHGARRKFAEEPPAAAAGKAPVRSRLPGARRTAAPGRSAQARARRHTRTHWLAPPQPASRCDRSPATRSKKKKTCPRYGACAKAFPSPRGISRGGVRGSAGLRAGNWGWESLQP</sequence>
<name>A0ABM4IIF7_ODOVR</name>
<dbReference type="RefSeq" id="XP_070327599.1">
    <property type="nucleotide sequence ID" value="XM_070471498.1"/>
</dbReference>
<reference evidence="3" key="2">
    <citation type="submission" date="2025-08" db="UniProtKB">
        <authorList>
            <consortium name="RefSeq"/>
        </authorList>
    </citation>
    <scope>IDENTIFICATION</scope>
    <source>
        <tissue evidence="3">Tongue muscle</tissue>
    </source>
</reference>
<gene>
    <name evidence="3" type="primary">LOC139036323</name>
</gene>
<accession>A0ABM4IIF7</accession>